<dbReference type="RefSeq" id="WP_275205326.1">
    <property type="nucleotide sequence ID" value="NZ_CP181870.1"/>
</dbReference>
<evidence type="ECO:0000313" key="3">
    <source>
        <dbReference type="Proteomes" id="UP001163056"/>
    </source>
</evidence>
<feature type="transmembrane region" description="Helical" evidence="1">
    <location>
        <begin position="94"/>
        <end position="113"/>
    </location>
</feature>
<gene>
    <name evidence="2" type="ORF">PZS58_02070</name>
</gene>
<proteinExistence type="predicted"/>
<comment type="caution">
    <text evidence="2">The sequence shown here is derived from an EMBL/GenBank/DDBJ whole genome shotgun (WGS) entry which is preliminary data.</text>
</comment>
<protein>
    <submittedName>
        <fullName evidence="2">Uncharacterized protein</fullName>
    </submittedName>
</protein>
<evidence type="ECO:0000256" key="1">
    <source>
        <dbReference type="SAM" id="Phobius"/>
    </source>
</evidence>
<keyword evidence="1" id="KW-0812">Transmembrane</keyword>
<dbReference type="EMBL" id="JAREJI010000001">
    <property type="protein sequence ID" value="MDE8768332.1"/>
    <property type="molecule type" value="Genomic_DNA"/>
</dbReference>
<accession>A0AAJ1JCD4</accession>
<keyword evidence="1" id="KW-0472">Membrane</keyword>
<evidence type="ECO:0000313" key="2">
    <source>
        <dbReference type="EMBL" id="MDE8768332.1"/>
    </source>
</evidence>
<keyword evidence="1" id="KW-1133">Transmembrane helix</keyword>
<name>A0AAJ1JCD4_PROST</name>
<dbReference type="AlphaFoldDB" id="A0AAJ1JCD4"/>
<feature type="transmembrane region" description="Helical" evidence="1">
    <location>
        <begin position="119"/>
        <end position="138"/>
    </location>
</feature>
<dbReference type="Proteomes" id="UP001163056">
    <property type="component" value="Unassembled WGS sequence"/>
</dbReference>
<reference evidence="2 3" key="1">
    <citation type="submission" date="2023-03" db="EMBL/GenBank/DDBJ databases">
        <title>WGS of NDM-producing Providencia thailandensis from Ukrainian patients.</title>
        <authorList>
            <person name="Zabicka D."/>
            <person name="Izdebski R."/>
            <person name="Urbanowicz P."/>
            <person name="Biedrzycka M."/>
            <person name="Guzek A."/>
            <person name="Gniadkowski M."/>
        </authorList>
    </citation>
    <scope>NUCLEOTIDE SEQUENCE [LARGE SCALE GENOMIC DNA]</scope>
    <source>
        <strain evidence="2 3">8015-22</strain>
    </source>
</reference>
<sequence>MPKDTTVIEVQFDRYDIQQICGDDIIRIIASNKVLYCYSSQFPQILPKLDSIKKNEKLKVCVSQLDSGDYWLYWLIAENGCELTTDYERGEGDFIFIFNFFVLIIMAILIMIIKADIFLSGIAFILMAIVYIGLIYGVKGLWIMLCSPFNSAILNLQKEKGQSETGIFNKKAYFYMFFLLRKIINKLSFTEHYYIESNPDININRIKKLGLHVSHFEVEEKETTNKNVHISNYVADKRVEIDVSNNYHYIHSKGNIYYCGTHERRKENSIFMRSQAPFIVAKGDDVEIIHDEKKAVIGLINNTSQSAYLFTSIYFFSSKDIA</sequence>
<organism evidence="2 3">
    <name type="scientific">Providencia stuartii</name>
    <dbReference type="NCBI Taxonomy" id="588"/>
    <lineage>
        <taxon>Bacteria</taxon>
        <taxon>Pseudomonadati</taxon>
        <taxon>Pseudomonadota</taxon>
        <taxon>Gammaproteobacteria</taxon>
        <taxon>Enterobacterales</taxon>
        <taxon>Morganellaceae</taxon>
        <taxon>Providencia</taxon>
    </lineage>
</organism>